<keyword evidence="5" id="KW-1185">Reference proteome</keyword>
<dbReference type="PROSITE" id="PS00166">
    <property type="entry name" value="ENOYL_COA_HYDRATASE"/>
    <property type="match status" value="1"/>
</dbReference>
<dbReference type="InterPro" id="IPR001753">
    <property type="entry name" value="Enoyl-CoA_hydra/iso"/>
</dbReference>
<dbReference type="InterPro" id="IPR018376">
    <property type="entry name" value="Enoyl-CoA_hyd/isom_CS"/>
</dbReference>
<evidence type="ECO:0000256" key="1">
    <source>
        <dbReference type="ARBA" id="ARBA00005254"/>
    </source>
</evidence>
<proteinExistence type="inferred from homology"/>
<protein>
    <submittedName>
        <fullName evidence="4">Dienoyl-CoA hydratase</fullName>
    </submittedName>
</protein>
<evidence type="ECO:0000256" key="2">
    <source>
        <dbReference type="ARBA" id="ARBA00023239"/>
    </source>
</evidence>
<dbReference type="EMBL" id="LT837803">
    <property type="protein sequence ID" value="SMB25599.1"/>
    <property type="molecule type" value="Genomic_DNA"/>
</dbReference>
<keyword evidence="2" id="KW-0456">Lyase</keyword>
<dbReference type="InterPro" id="IPR014748">
    <property type="entry name" value="Enoyl-CoA_hydra_C"/>
</dbReference>
<organism evidence="4 5">
    <name type="scientific">Sterolibacterium denitrificans</name>
    <dbReference type="NCBI Taxonomy" id="157592"/>
    <lineage>
        <taxon>Bacteria</taxon>
        <taxon>Pseudomonadati</taxon>
        <taxon>Pseudomonadota</taxon>
        <taxon>Betaproteobacteria</taxon>
        <taxon>Nitrosomonadales</taxon>
        <taxon>Sterolibacteriaceae</taxon>
        <taxon>Sterolibacterium</taxon>
    </lineage>
</organism>
<gene>
    <name evidence="4" type="primary">dch</name>
    <name evidence="4" type="ORF">SDENCHOL_11300</name>
</gene>
<dbReference type="Gene3D" id="1.10.12.10">
    <property type="entry name" value="Lyase 2-enoyl-coa Hydratase, Chain A, domain 2"/>
    <property type="match status" value="1"/>
</dbReference>
<dbReference type="InterPro" id="IPR029045">
    <property type="entry name" value="ClpP/crotonase-like_dom_sf"/>
</dbReference>
<evidence type="ECO:0000313" key="5">
    <source>
        <dbReference type="Proteomes" id="UP000242886"/>
    </source>
</evidence>
<sequence>MRKPKPVILWPFVQIPKAVRLVKEAEKIFSSAYESTQWLAVDLSDGLLKLTLDRPPVNVLNITLLNALAAVLGQAAADARVRVLLLTARGERYFSAGVEVAEHGAAQVEEMLAAFHDVARRLRAFPLPTLAALNGSALGGGLELALACDMRLAVADAQLGQPEIRLGVFAPVAAILLPRLLPPGLAHEMLLGGRLLESSDALRFGLLNRVWPREAFDAGVAEFLAPCLQLSRAAQLHNKRALRAAQGQPFDAALSLLERQYLDELMATHDAHEGIAAFLEKRVPQWRNR</sequence>
<accession>A0A7Z7MV06</accession>
<dbReference type="PANTHER" id="PTHR11941">
    <property type="entry name" value="ENOYL-COA HYDRATASE-RELATED"/>
    <property type="match status" value="1"/>
</dbReference>
<dbReference type="Pfam" id="PF00378">
    <property type="entry name" value="ECH_1"/>
    <property type="match status" value="1"/>
</dbReference>
<dbReference type="PANTHER" id="PTHR11941:SF54">
    <property type="entry name" value="ENOYL-COA HYDRATASE, MITOCHONDRIAL"/>
    <property type="match status" value="1"/>
</dbReference>
<name>A0A7Z7MV06_9PROT</name>
<reference evidence="4" key="1">
    <citation type="submission" date="2017-03" db="EMBL/GenBank/DDBJ databases">
        <authorList>
            <consortium name="AG Boll"/>
        </authorList>
    </citation>
    <scope>NUCLEOTIDE SEQUENCE [LARGE SCALE GENOMIC DNA]</scope>
    <source>
        <strain evidence="4">Chol</strain>
    </source>
</reference>
<evidence type="ECO:0000313" key="4">
    <source>
        <dbReference type="EMBL" id="SMB25599.1"/>
    </source>
</evidence>
<dbReference type="Gene3D" id="3.90.226.10">
    <property type="entry name" value="2-enoyl-CoA Hydratase, Chain A, domain 1"/>
    <property type="match status" value="1"/>
</dbReference>
<dbReference type="SUPFAM" id="SSF52096">
    <property type="entry name" value="ClpP/crotonase"/>
    <property type="match status" value="1"/>
</dbReference>
<evidence type="ECO:0000256" key="3">
    <source>
        <dbReference type="RuleBase" id="RU003707"/>
    </source>
</evidence>
<dbReference type="CDD" id="cd06558">
    <property type="entry name" value="crotonase-like"/>
    <property type="match status" value="1"/>
</dbReference>
<comment type="similarity">
    <text evidence="1 3">Belongs to the enoyl-CoA hydratase/isomerase family.</text>
</comment>
<dbReference type="GO" id="GO:0016829">
    <property type="term" value="F:lyase activity"/>
    <property type="evidence" value="ECO:0007669"/>
    <property type="project" value="UniProtKB-KW"/>
</dbReference>
<dbReference type="GO" id="GO:0006635">
    <property type="term" value="P:fatty acid beta-oxidation"/>
    <property type="evidence" value="ECO:0007669"/>
    <property type="project" value="TreeGrafter"/>
</dbReference>
<dbReference type="Proteomes" id="UP000242886">
    <property type="component" value="Chromosome SDENCHOL"/>
</dbReference>
<dbReference type="AlphaFoldDB" id="A0A7Z7MV06"/>